<dbReference type="Gene3D" id="2.160.20.10">
    <property type="entry name" value="Single-stranded right-handed beta-helix, Pectin lyase-like"/>
    <property type="match status" value="1"/>
</dbReference>
<proteinExistence type="predicted"/>
<dbReference type="EMBL" id="JAUOTP010000009">
    <property type="protein sequence ID" value="MDO6416126.1"/>
    <property type="molecule type" value="Genomic_DNA"/>
</dbReference>
<dbReference type="InterPro" id="IPR012334">
    <property type="entry name" value="Pectin_lyas_fold"/>
</dbReference>
<protein>
    <submittedName>
        <fullName evidence="2">DUF6519 domain-containing protein</fullName>
    </submittedName>
</protein>
<dbReference type="InterPro" id="IPR011050">
    <property type="entry name" value="Pectin_lyase_fold/virulence"/>
</dbReference>
<name>A0ABT8YCS8_9SPHN</name>
<dbReference type="InterPro" id="IPR045392">
    <property type="entry name" value="DUF6519"/>
</dbReference>
<accession>A0ABT8YCS8</accession>
<evidence type="ECO:0000313" key="2">
    <source>
        <dbReference type="EMBL" id="MDO6416126.1"/>
    </source>
</evidence>
<dbReference type="RefSeq" id="WP_303545172.1">
    <property type="nucleotide sequence ID" value="NZ_JAUOTP010000009.1"/>
</dbReference>
<evidence type="ECO:0000313" key="3">
    <source>
        <dbReference type="Proteomes" id="UP001169764"/>
    </source>
</evidence>
<dbReference type="SUPFAM" id="SSF51126">
    <property type="entry name" value="Pectin lyase-like"/>
    <property type="match status" value="1"/>
</dbReference>
<keyword evidence="3" id="KW-1185">Reference proteome</keyword>
<feature type="region of interest" description="Disordered" evidence="1">
    <location>
        <begin position="755"/>
        <end position="777"/>
    </location>
</feature>
<dbReference type="Proteomes" id="UP001169764">
    <property type="component" value="Unassembled WGS sequence"/>
</dbReference>
<dbReference type="SMART" id="SM00710">
    <property type="entry name" value="PbH1"/>
    <property type="match status" value="7"/>
</dbReference>
<dbReference type="InterPro" id="IPR006626">
    <property type="entry name" value="PbH1"/>
</dbReference>
<gene>
    <name evidence="2" type="ORF">Q4F19_17200</name>
</gene>
<reference evidence="2" key="1">
    <citation type="submission" date="2023-07" db="EMBL/GenBank/DDBJ databases">
        <authorList>
            <person name="Kim M."/>
        </authorList>
    </citation>
    <scope>NUCLEOTIDE SEQUENCE</scope>
    <source>
        <strain evidence="2">BIUV-7</strain>
    </source>
</reference>
<feature type="compositionally biased region" description="Pro residues" evidence="1">
    <location>
        <begin position="760"/>
        <end position="771"/>
    </location>
</feature>
<organism evidence="2 3">
    <name type="scientific">Sphingomonas natans</name>
    <dbReference type="NCBI Taxonomy" id="3063330"/>
    <lineage>
        <taxon>Bacteria</taxon>
        <taxon>Pseudomonadati</taxon>
        <taxon>Pseudomonadota</taxon>
        <taxon>Alphaproteobacteria</taxon>
        <taxon>Sphingomonadales</taxon>
        <taxon>Sphingomonadaceae</taxon>
        <taxon>Sphingomonas</taxon>
    </lineage>
</organism>
<evidence type="ECO:0000256" key="1">
    <source>
        <dbReference type="SAM" id="MobiDB-lite"/>
    </source>
</evidence>
<dbReference type="Pfam" id="PF20129">
    <property type="entry name" value="DUF6519"/>
    <property type="match status" value="1"/>
</dbReference>
<comment type="caution">
    <text evidence="2">The sequence shown here is derived from an EMBL/GenBank/DDBJ whole genome shotgun (WGS) entry which is preliminary data.</text>
</comment>
<sequence length="1222" mass="130425">MTCDITGYLFDPRQAYTSVRLQQGRVLTDLDWNERERIAADERLRLLADLICGGGSTNDGFRLLGAEPATARVPTGDDSLTNRATYDVRLGGGTFLLGGHLHSWPGLLADGTAPQSFLQQDDWLQLTGTDAAELPTVPEAPRTDLVYLSAFEHSVRAVEDRELRERALGGPDTSTRLKAMRRVVVLPNAGDGCFEAAATLRDHVTQPADGDTSGVSHAFVAELGEVRSKARLTVGFTGDAPTLDPCRPRTTQGYLGAENQAIRVQLVAGNRFLWAYDNAEPLYRVEISDAAPGPDGSIELRFLTTPRDPVLFPLQGAVAEILAWGALLANGEKVADLSGPLARVSASYNPATATLRIVPAVPLAMQEWLNAPERDPILNQLTPDDPLRYFYLRLWQPGPEGVVDTSYPFVPGGSTALAGTGLSVSFSAFGLPGDYWVIAARPNTPDRVVPWRLLDEAAPFGPRRFYAPLGLVRWRRDVEQSVATVEDCRHRFRKLCQIETCCTVHVGDGSVSHGEVDDLQAAIELLPPDGGRICLLPGTHRAAARLLGRRNVVIAGCGPRSRIVPAEGQTAPVIDIERCSDITLTDFAIAAADVVPVEARIVTGITFERLDLAARNRAALIATACRRASLLDSRVIQAALTEPTIGTNRPQEPAVFLAGQELYVLRNRISAPTASRARLSAIGGLQIGGDSRDVEIAHNEIAGGLSSGIVLGSVSFHSGVILRDAVQLRSYYAARLARPDFGARFLLGDNDCVTIDPRPRPQPNPNDPTPLDPVSDGPVEDCRIIRNQITEMGACGITVAYWFVPEEGDSIVTDRLLIEGNLIRNCMRLPVGAIPVELVEIAGFGGVALAIGADITIRDNEIMQIGENRNAPIVGIYILDGEAVTIQRNRLRDNGLVATQQSVTPVGRHGAIVFGTVRPGVDFVTPFGERPSLRQDGAPALIVEDNVAVAREGRALSVVGLGPMVVHGNQFTAHGSNSLARPPIGTAPANGVAISGVANNGLAARTATPNPLSALLNALGGAAVAILNLGVSNEVYLQLLGLSGLGQIDPEQAGRQALGDDLRLLANGNVQFNDNQIMLDNLAPAVTLALSSILILSTDDVAMQDNQSDCDKFLDLVLIDALVLGFSVRMQGNRLKESFGTTFLSALTIGLFNDTSHNQGTHCFFHFGLLQPRILLTGFGTGATASLDTNRHLAPASRCERFQSQTGAVATGVGAKTDLGNG</sequence>